<dbReference type="KEGG" id="kcm:ABWK59_35070"/>
<sequence length="153" mass="17255">MQYRCAKWSGSHLRMMLFARRALLRAPAGSPLAGIYLHALSELNERTGNIFHYTWPVRRHLRAVTASLTALPEDNPHLPVLRHLLAYHLSRAGLFTQALEQFRLIGRWCGASPWRDQGTPTATFDLARGVAVRLSRTSPLPAPPTRDLLHHHG</sequence>
<gene>
    <name evidence="1" type="ORF">ABWK59_35070</name>
</gene>
<dbReference type="EMBL" id="CP159872">
    <property type="protein sequence ID" value="XCM83776.1"/>
    <property type="molecule type" value="Genomic_DNA"/>
</dbReference>
<reference evidence="1" key="1">
    <citation type="submission" date="2024-06" db="EMBL/GenBank/DDBJ databases">
        <title>The genome sequences of Kitasatospora sp. strain HUAS MG31.</title>
        <authorList>
            <person name="Mo P."/>
        </authorList>
    </citation>
    <scope>NUCLEOTIDE SEQUENCE</scope>
    <source>
        <strain evidence="1">HUAS MG31</strain>
    </source>
</reference>
<accession>A0AAU8K918</accession>
<organism evidence="1">
    <name type="scientific">Kitasatospora camelliae</name>
    <dbReference type="NCBI Taxonomy" id="3156397"/>
    <lineage>
        <taxon>Bacteria</taxon>
        <taxon>Bacillati</taxon>
        <taxon>Actinomycetota</taxon>
        <taxon>Actinomycetes</taxon>
        <taxon>Kitasatosporales</taxon>
        <taxon>Streptomycetaceae</taxon>
        <taxon>Kitasatospora</taxon>
    </lineage>
</organism>
<proteinExistence type="predicted"/>
<name>A0AAU8K918_9ACTN</name>
<protein>
    <submittedName>
        <fullName evidence="1">Uncharacterized protein</fullName>
    </submittedName>
</protein>
<evidence type="ECO:0000313" key="1">
    <source>
        <dbReference type="EMBL" id="XCM83776.1"/>
    </source>
</evidence>
<dbReference type="RefSeq" id="WP_354644713.1">
    <property type="nucleotide sequence ID" value="NZ_CP159872.1"/>
</dbReference>
<dbReference type="AlphaFoldDB" id="A0AAU8K918"/>